<comment type="caution">
    <text evidence="1">The sequence shown here is derived from an EMBL/GenBank/DDBJ whole genome shotgun (WGS) entry which is preliminary data.</text>
</comment>
<name>A0ACB9SGX7_9MYRT</name>
<gene>
    <name evidence="1" type="ORF">MLD38_001970</name>
</gene>
<sequence length="104" mass="11836">MITKTCKMGRIHDLNPTSSPQKKKQRKKGQLTAIQSNPTLPFGFGLAPAPPHYHHHYYYSLFLFLILLSAKQKVGNWKGVQSSPPFLILFPLFGSLVKKKGEWE</sequence>
<reference evidence="2" key="1">
    <citation type="journal article" date="2023" name="Front. Plant Sci.">
        <title>Chromosomal-level genome assembly of Melastoma candidum provides insights into trichome evolution.</title>
        <authorList>
            <person name="Zhong Y."/>
            <person name="Wu W."/>
            <person name="Sun C."/>
            <person name="Zou P."/>
            <person name="Liu Y."/>
            <person name="Dai S."/>
            <person name="Zhou R."/>
        </authorList>
    </citation>
    <scope>NUCLEOTIDE SEQUENCE [LARGE SCALE GENOMIC DNA]</scope>
</reference>
<keyword evidence="2" id="KW-1185">Reference proteome</keyword>
<dbReference type="Proteomes" id="UP001057402">
    <property type="component" value="Chromosome 1"/>
</dbReference>
<evidence type="ECO:0000313" key="1">
    <source>
        <dbReference type="EMBL" id="KAI4389786.1"/>
    </source>
</evidence>
<evidence type="ECO:0000313" key="2">
    <source>
        <dbReference type="Proteomes" id="UP001057402"/>
    </source>
</evidence>
<proteinExistence type="predicted"/>
<organism evidence="1 2">
    <name type="scientific">Melastoma candidum</name>
    <dbReference type="NCBI Taxonomy" id="119954"/>
    <lineage>
        <taxon>Eukaryota</taxon>
        <taxon>Viridiplantae</taxon>
        <taxon>Streptophyta</taxon>
        <taxon>Embryophyta</taxon>
        <taxon>Tracheophyta</taxon>
        <taxon>Spermatophyta</taxon>
        <taxon>Magnoliopsida</taxon>
        <taxon>eudicotyledons</taxon>
        <taxon>Gunneridae</taxon>
        <taxon>Pentapetalae</taxon>
        <taxon>rosids</taxon>
        <taxon>malvids</taxon>
        <taxon>Myrtales</taxon>
        <taxon>Melastomataceae</taxon>
        <taxon>Melastomatoideae</taxon>
        <taxon>Melastomateae</taxon>
        <taxon>Melastoma</taxon>
    </lineage>
</organism>
<protein>
    <submittedName>
        <fullName evidence="1">Uncharacterized protein</fullName>
    </submittedName>
</protein>
<accession>A0ACB9SGX7</accession>
<dbReference type="EMBL" id="CM042880">
    <property type="protein sequence ID" value="KAI4389786.1"/>
    <property type="molecule type" value="Genomic_DNA"/>
</dbReference>